<evidence type="ECO:0000256" key="2">
    <source>
        <dbReference type="ARBA" id="ARBA00022803"/>
    </source>
</evidence>
<evidence type="ECO:0000313" key="6">
    <source>
        <dbReference type="EMBL" id="ALU26927.1"/>
    </source>
</evidence>
<dbReference type="Proteomes" id="UP000069030">
    <property type="component" value="Chromosome"/>
</dbReference>
<organism evidence="6 7">
    <name type="scientific">Myroides odoratimimus</name>
    <dbReference type="NCBI Taxonomy" id="76832"/>
    <lineage>
        <taxon>Bacteria</taxon>
        <taxon>Pseudomonadati</taxon>
        <taxon>Bacteroidota</taxon>
        <taxon>Flavobacteriia</taxon>
        <taxon>Flavobacteriales</taxon>
        <taxon>Flavobacteriaceae</taxon>
        <taxon>Myroides</taxon>
    </lineage>
</organism>
<dbReference type="PANTHER" id="PTHR44943">
    <property type="entry name" value="CELLULOSE SYNTHASE OPERON PROTEIN C"/>
    <property type="match status" value="1"/>
</dbReference>
<evidence type="ECO:0000256" key="1">
    <source>
        <dbReference type="ARBA" id="ARBA00022737"/>
    </source>
</evidence>
<dbReference type="RefSeq" id="WP_006263356.1">
    <property type="nucleotide sequence ID" value="NZ_CP013690.1"/>
</dbReference>
<dbReference type="NCBIfam" id="TIGR04390">
    <property type="entry name" value="OMP_YaiO_dom"/>
    <property type="match status" value="1"/>
</dbReference>
<evidence type="ECO:0000256" key="3">
    <source>
        <dbReference type="PROSITE-ProRule" id="PRU00339"/>
    </source>
</evidence>
<accession>A0AAI8G556</accession>
<dbReference type="Gene3D" id="1.25.40.10">
    <property type="entry name" value="Tetratricopeptide repeat domain"/>
    <property type="match status" value="3"/>
</dbReference>
<dbReference type="PANTHER" id="PTHR44943:SF8">
    <property type="entry name" value="TPR REPEAT-CONTAINING PROTEIN MJ0263"/>
    <property type="match status" value="1"/>
</dbReference>
<dbReference type="AlphaFoldDB" id="A0AAI8G556"/>
<dbReference type="SUPFAM" id="SSF48452">
    <property type="entry name" value="TPR-like"/>
    <property type="match status" value="3"/>
</dbReference>
<dbReference type="EMBL" id="CP013690">
    <property type="protein sequence ID" value="ALU26927.1"/>
    <property type="molecule type" value="Genomic_DNA"/>
</dbReference>
<feature type="repeat" description="TPR" evidence="3">
    <location>
        <begin position="65"/>
        <end position="98"/>
    </location>
</feature>
<sequence>MNRIKRHLIQLSVLLVSTYNYAQVQTTKEGSEDYVLLANREFNENKWESGKKIVDKGMLEDPKDADLRMLLGKYYHHIKQYDKARYELVKAIELDPGQIDARHILVNVETETKRYSSAICYVNEILEVQPYLKSLWKRKIHLFELQGNHVEADRLRKRLYQIYPSDQNLKNEYAYSIELELAKNQTLGDFDKAISLNKELIKNDPKNVEYHLVLINDYIKTADWNNALIQIERALTLFPNNTTLQNKKIGVLSDQKRYDLLLPFLQQSKLTQQYNYYTLEAARHAKVTAPFDLYSNVLNSTPRNEEAFNYVFNQLIAQQQYEEALYQLNKYKKASGATKELALKELQVYTRMGNTAKAKALVKQLYTSYPGDMEVQDSYYQITLEEAKGFMLEEQYEYAIDRWHILLRSSDKEITSLGYMGLYRAYVAKGDYTSALHTLNQYELNANESIHLGFKKADLYFKLHKYNEALAAYEEELVALDLDQRRTYLPGYQELCTAIVKDQNEHFLYSESLYYVKRWLAHDPTNKTALVYAVNLSHQLKREEEMEAYLQRGVEVYPEEVFFQVKLAEYQGNVATDYGPIYNAILSQVIQQPYHELALTTYEGISEKYALQLIKENQTDQALSVLDETLAYLPNSRVIKYTKGLVLEKQKKYAEAYAYQLFYDPSPIELEEYKKHLQFLAYKSLRNEIGIEYLRSHFDDKSSKKHSIASVHYTYHALKNSYTIGTNYTAREAGRGIQGHFDWARTWSDKWSSNANIAFADAYFPKFSINGSVFRDFNFLGGVELELGAGYRIFQKDKEVSNTSDNMFNIVLGATKQTDQYSLNVKLNNFFSNHKWMYNLSVNARYFLSSPKHFIAANAGVGSSPDVELIDYQLYDTFDVLNTNVGAGYGTVLFKNVTGSIMGSWYNYKDNQLKYKNFYNLYFAINVVF</sequence>
<dbReference type="InterPro" id="IPR030887">
    <property type="entry name" value="Beta-barrel_YaiO"/>
</dbReference>
<evidence type="ECO:0000313" key="7">
    <source>
        <dbReference type="Proteomes" id="UP000069030"/>
    </source>
</evidence>
<dbReference type="KEGG" id="mod:AS202_12545"/>
<dbReference type="Pfam" id="PF19413">
    <property type="entry name" value="YaiO"/>
    <property type="match status" value="1"/>
</dbReference>
<feature type="domain" description="YaiO beta-barrel" evidence="5">
    <location>
        <begin position="687"/>
        <end position="866"/>
    </location>
</feature>
<evidence type="ECO:0000259" key="5">
    <source>
        <dbReference type="Pfam" id="PF19413"/>
    </source>
</evidence>
<evidence type="ECO:0000256" key="4">
    <source>
        <dbReference type="SAM" id="SignalP"/>
    </source>
</evidence>
<dbReference type="InterPro" id="IPR051685">
    <property type="entry name" value="Ycf3/AcsC/BcsC/TPR_MFPF"/>
</dbReference>
<feature type="chain" id="PRO_5042472079" description="YaiO beta-barrel domain-containing protein" evidence="4">
    <location>
        <begin position="23"/>
        <end position="929"/>
    </location>
</feature>
<reference evidence="6 7" key="1">
    <citation type="journal article" date="2016" name="J. Zhejiang Univ. Sci. B">
        <title>Antibiotic resistance mechanisms of Myroides sp.</title>
        <authorList>
            <person name="Hu S."/>
            <person name="Yuan S."/>
            <person name="Qu H."/>
            <person name="Jiang T."/>
            <person name="Zhou Y."/>
            <person name="Wang M."/>
            <person name="Ming D."/>
        </authorList>
    </citation>
    <scope>NUCLEOTIDE SEQUENCE [LARGE SCALE GENOMIC DNA]</scope>
    <source>
        <strain evidence="6 7">PR63039</strain>
    </source>
</reference>
<dbReference type="PROSITE" id="PS50005">
    <property type="entry name" value="TPR"/>
    <property type="match status" value="1"/>
</dbReference>
<keyword evidence="4" id="KW-0732">Signal</keyword>
<dbReference type="InterPro" id="IPR011990">
    <property type="entry name" value="TPR-like_helical_dom_sf"/>
</dbReference>
<dbReference type="InterPro" id="IPR019734">
    <property type="entry name" value="TPR_rpt"/>
</dbReference>
<gene>
    <name evidence="6" type="ORF">AS202_12545</name>
</gene>
<keyword evidence="2 3" id="KW-0802">TPR repeat</keyword>
<proteinExistence type="predicted"/>
<dbReference type="SMART" id="SM00028">
    <property type="entry name" value="TPR"/>
    <property type="match status" value="3"/>
</dbReference>
<keyword evidence="1" id="KW-0677">Repeat</keyword>
<feature type="signal peptide" evidence="4">
    <location>
        <begin position="1"/>
        <end position="22"/>
    </location>
</feature>
<name>A0AAI8G556_9FLAO</name>
<protein>
    <recommendedName>
        <fullName evidence="5">YaiO beta-barrel domain-containing protein</fullName>
    </recommendedName>
</protein>